<dbReference type="PANTHER" id="PTHR10438">
    <property type="entry name" value="THIOREDOXIN"/>
    <property type="match status" value="1"/>
</dbReference>
<dbReference type="RefSeq" id="WP_013148751.1">
    <property type="nucleotide sequence ID" value="NC_014207.1"/>
</dbReference>
<dbReference type="AlphaFoldDB" id="D7DKJ4"/>
<evidence type="ECO:0000259" key="3">
    <source>
        <dbReference type="PROSITE" id="PS51352"/>
    </source>
</evidence>
<evidence type="ECO:0000313" key="4">
    <source>
        <dbReference type="EMBL" id="ADI30440.1"/>
    </source>
</evidence>
<dbReference type="HOGENOM" id="CLU_090389_13_1_4"/>
<dbReference type="GO" id="GO:0015036">
    <property type="term" value="F:disulfide oxidoreductase activity"/>
    <property type="evidence" value="ECO:0007669"/>
    <property type="project" value="UniProtKB-ARBA"/>
</dbReference>
<feature type="chain" id="PRO_5003094696" evidence="2">
    <location>
        <begin position="23"/>
        <end position="127"/>
    </location>
</feature>
<sequence precursor="true">MKALLKSLLLASSLIVAVTAFAEPAAFTHSGFNQLQKEGKSILVEVHAPWCPTCRAQAPIVDMLLKKKEYQSINALRVDFDSQKDALKAFNVSKQSTLIVYKGSKEMGRSTGDTSPASIEKLIQNAI</sequence>
<reference evidence="5" key="1">
    <citation type="submission" date="2010-05" db="EMBL/GenBank/DDBJ databases">
        <title>Complete sequence of Methylotenera sp. 301.</title>
        <authorList>
            <person name="Lucas S."/>
            <person name="Copeland A."/>
            <person name="Lapidus A."/>
            <person name="Cheng J.-F."/>
            <person name="Bruce D."/>
            <person name="Goodwin L."/>
            <person name="Pitluck S."/>
            <person name="Clum A."/>
            <person name="Land M."/>
            <person name="Hauser L."/>
            <person name="Kyrpides N."/>
            <person name="Ivanova N."/>
            <person name="Chistoservova L."/>
            <person name="Kalyuzhnaya M."/>
            <person name="Woyke T."/>
        </authorList>
    </citation>
    <scope>NUCLEOTIDE SEQUENCE [LARGE SCALE GENOMIC DNA]</scope>
    <source>
        <strain evidence="5">301</strain>
    </source>
</reference>
<dbReference type="CDD" id="cd02947">
    <property type="entry name" value="TRX_family"/>
    <property type="match status" value="1"/>
</dbReference>
<dbReference type="InterPro" id="IPR013766">
    <property type="entry name" value="Thioredoxin_domain"/>
</dbReference>
<keyword evidence="2" id="KW-0732">Signal</keyword>
<dbReference type="Pfam" id="PF00085">
    <property type="entry name" value="Thioredoxin"/>
    <property type="match status" value="1"/>
</dbReference>
<dbReference type="PANTHER" id="PTHR10438:SF468">
    <property type="entry name" value="THIOREDOXIN-1-RELATED"/>
    <property type="match status" value="1"/>
</dbReference>
<dbReference type="SUPFAM" id="SSF52833">
    <property type="entry name" value="Thioredoxin-like"/>
    <property type="match status" value="1"/>
</dbReference>
<evidence type="ECO:0000313" key="5">
    <source>
        <dbReference type="Proteomes" id="UP000000383"/>
    </source>
</evidence>
<organism evidence="4 5">
    <name type="scientific">Methylotenera versatilis (strain 301)</name>
    <dbReference type="NCBI Taxonomy" id="666681"/>
    <lineage>
        <taxon>Bacteria</taxon>
        <taxon>Pseudomonadati</taxon>
        <taxon>Pseudomonadota</taxon>
        <taxon>Betaproteobacteria</taxon>
        <taxon>Nitrosomonadales</taxon>
        <taxon>Methylophilaceae</taxon>
        <taxon>Methylotenera</taxon>
    </lineage>
</organism>
<proteinExistence type="predicted"/>
<evidence type="ECO:0000256" key="1">
    <source>
        <dbReference type="ARBA" id="ARBA00023284"/>
    </source>
</evidence>
<evidence type="ECO:0000256" key="2">
    <source>
        <dbReference type="SAM" id="SignalP"/>
    </source>
</evidence>
<keyword evidence="5" id="KW-1185">Reference proteome</keyword>
<feature type="signal peptide" evidence="2">
    <location>
        <begin position="1"/>
        <end position="22"/>
    </location>
</feature>
<reference evidence="4 5" key="2">
    <citation type="journal article" date="2011" name="J. Bacteriol.">
        <title>Genomes of three methylotrophs from a single niche uncover genetic and metabolic divergence of Methylophilaceae.</title>
        <authorList>
            <person name="Lapidus A."/>
            <person name="Clum A."/>
            <person name="Labutti K."/>
            <person name="Kaluzhnaya M.G."/>
            <person name="Lim S."/>
            <person name="Beck D.A."/>
            <person name="Glavina Del Rio T."/>
            <person name="Nolan M."/>
            <person name="Mavromatis K."/>
            <person name="Huntemann M."/>
            <person name="Lucas S."/>
            <person name="Lidstrom M.E."/>
            <person name="Ivanova N."/>
            <person name="Chistoserdova L."/>
        </authorList>
    </citation>
    <scope>NUCLEOTIDE SEQUENCE [LARGE SCALE GENOMIC DNA]</scope>
    <source>
        <strain evidence="4 5">301</strain>
    </source>
</reference>
<dbReference type="InterPro" id="IPR036249">
    <property type="entry name" value="Thioredoxin-like_sf"/>
</dbReference>
<dbReference type="InterPro" id="IPR017937">
    <property type="entry name" value="Thioredoxin_CS"/>
</dbReference>
<accession>D7DKJ4</accession>
<dbReference type="EMBL" id="CP002056">
    <property type="protein sequence ID" value="ADI30440.1"/>
    <property type="molecule type" value="Genomic_DNA"/>
</dbReference>
<dbReference type="PROSITE" id="PS51352">
    <property type="entry name" value="THIOREDOXIN_2"/>
    <property type="match status" value="1"/>
</dbReference>
<dbReference type="STRING" id="666681.M301_2071"/>
<name>D7DKJ4_METV0</name>
<dbReference type="InterPro" id="IPR050620">
    <property type="entry name" value="Thioredoxin_H-type-like"/>
</dbReference>
<dbReference type="OrthoDB" id="9798454at2"/>
<dbReference type="eggNOG" id="COG0526">
    <property type="taxonomic scope" value="Bacteria"/>
</dbReference>
<feature type="domain" description="Thioredoxin" evidence="3">
    <location>
        <begin position="12"/>
        <end position="127"/>
    </location>
</feature>
<dbReference type="Proteomes" id="UP000000383">
    <property type="component" value="Chromosome"/>
</dbReference>
<dbReference type="PROSITE" id="PS00194">
    <property type="entry name" value="THIOREDOXIN_1"/>
    <property type="match status" value="1"/>
</dbReference>
<dbReference type="KEGG" id="meh:M301_2071"/>
<keyword evidence="1" id="KW-0676">Redox-active center</keyword>
<dbReference type="Gene3D" id="3.40.30.10">
    <property type="entry name" value="Glutaredoxin"/>
    <property type="match status" value="1"/>
</dbReference>
<protein>
    <submittedName>
        <fullName evidence="4">Thioredoxin domain protein</fullName>
    </submittedName>
</protein>
<gene>
    <name evidence="4" type="ordered locus">M301_2071</name>
</gene>